<accession>A0A5M3Q1S5</accession>
<sequence length="198" mass="22136">MSAPKVTIETSTMTVEKAVMNQVRDMLAAVASGNTPFPTEVRALQKSVNDALDKVNAQHLMQGRYRCTHCFHEWTVEDELNDAKECPECNTPAIEPYFSGNPYDFNAVPTYALAEHERRYPDPAAYGTYTVEVHRTAVRCREIQVENEIGPASAEIHAMALAPDEVFSNDIEAEYHVEGHEFEPADTEEKGEEDTNAV</sequence>
<dbReference type="EMBL" id="BGZI01000020">
    <property type="protein sequence ID" value="GBO89204.1"/>
    <property type="molecule type" value="Genomic_DNA"/>
</dbReference>
<dbReference type="AlphaFoldDB" id="A0A5M3Q1S5"/>
<evidence type="ECO:0000313" key="1">
    <source>
        <dbReference type="EMBL" id="GBO89204.1"/>
    </source>
</evidence>
<dbReference type="RefSeq" id="WP_136631090.1">
    <property type="nucleotide sequence ID" value="NZ_BGZI01000020.1"/>
</dbReference>
<gene>
    <name evidence="1" type="ORF">MSSD14B_28720</name>
</gene>
<name>A0A5M3Q1S5_9GAMM</name>
<protein>
    <recommendedName>
        <fullName evidence="3">Rubredoxin-like domain-containing protein</fullName>
    </recommendedName>
</protein>
<dbReference type="Proteomes" id="UP000387223">
    <property type="component" value="Unassembled WGS sequence"/>
</dbReference>
<evidence type="ECO:0000313" key="2">
    <source>
        <dbReference type="Proteomes" id="UP000387223"/>
    </source>
</evidence>
<evidence type="ECO:0008006" key="3">
    <source>
        <dbReference type="Google" id="ProtNLM"/>
    </source>
</evidence>
<proteinExistence type="predicted"/>
<comment type="caution">
    <text evidence="1">The sequence shown here is derived from an EMBL/GenBank/DDBJ whole genome shotgun (WGS) entry which is preliminary data.</text>
</comment>
<organism evidence="1 2">
    <name type="scientific">Marinobacter salsuginis</name>
    <dbReference type="NCBI Taxonomy" id="418719"/>
    <lineage>
        <taxon>Bacteria</taxon>
        <taxon>Pseudomonadati</taxon>
        <taxon>Pseudomonadota</taxon>
        <taxon>Gammaproteobacteria</taxon>
        <taxon>Pseudomonadales</taxon>
        <taxon>Marinobacteraceae</taxon>
        <taxon>Marinobacter</taxon>
    </lineage>
</organism>
<reference evidence="1 2" key="1">
    <citation type="journal article" date="2019" name="J. Gen. Appl. Microbiol.">
        <title>Aerobic degradation of cis-dichloroethene by the marine bacterium Marinobacter salsuginis strain 5N-3.</title>
        <authorList>
            <person name="Inoue Y."/>
            <person name="Fukunaga Y."/>
            <person name="Katsumata H."/>
            <person name="Ohji S."/>
            <person name="Hosoyama A."/>
            <person name="Mori K."/>
            <person name="Ando K."/>
        </authorList>
    </citation>
    <scope>NUCLEOTIDE SEQUENCE [LARGE SCALE GENOMIC DNA]</scope>
    <source>
        <strain evidence="1 2">NBRC 109114</strain>
    </source>
</reference>